<reference evidence="1" key="2">
    <citation type="submission" date="2020-06" db="EMBL/GenBank/DDBJ databases">
        <authorList>
            <person name="Sheffer M."/>
        </authorList>
    </citation>
    <scope>NUCLEOTIDE SEQUENCE</scope>
</reference>
<evidence type="ECO:0000313" key="2">
    <source>
        <dbReference type="Proteomes" id="UP000807504"/>
    </source>
</evidence>
<gene>
    <name evidence="1" type="ORF">HNY73_020101</name>
</gene>
<keyword evidence="2" id="KW-1185">Reference proteome</keyword>
<dbReference type="EMBL" id="JABXBU010002230">
    <property type="protein sequence ID" value="KAF8767108.1"/>
    <property type="molecule type" value="Genomic_DNA"/>
</dbReference>
<name>A0A8T0E6X5_ARGBR</name>
<accession>A0A8T0E6X5</accession>
<protein>
    <submittedName>
        <fullName evidence="1">Uncharacterized protein</fullName>
    </submittedName>
</protein>
<evidence type="ECO:0000313" key="1">
    <source>
        <dbReference type="EMBL" id="KAF8767108.1"/>
    </source>
</evidence>
<dbReference type="AlphaFoldDB" id="A0A8T0E6X5"/>
<reference evidence="1" key="1">
    <citation type="journal article" date="2020" name="bioRxiv">
        <title>Chromosome-level reference genome of the European wasp spider Argiope bruennichi: a resource for studies on range expansion and evolutionary adaptation.</title>
        <authorList>
            <person name="Sheffer M.M."/>
            <person name="Hoppe A."/>
            <person name="Krehenwinkel H."/>
            <person name="Uhl G."/>
            <person name="Kuss A.W."/>
            <person name="Jensen L."/>
            <person name="Jensen C."/>
            <person name="Gillespie R.G."/>
            <person name="Hoff K.J."/>
            <person name="Prost S."/>
        </authorList>
    </citation>
    <scope>NUCLEOTIDE SEQUENCE</scope>
</reference>
<organism evidence="1 2">
    <name type="scientific">Argiope bruennichi</name>
    <name type="common">Wasp spider</name>
    <name type="synonym">Aranea bruennichi</name>
    <dbReference type="NCBI Taxonomy" id="94029"/>
    <lineage>
        <taxon>Eukaryota</taxon>
        <taxon>Metazoa</taxon>
        <taxon>Ecdysozoa</taxon>
        <taxon>Arthropoda</taxon>
        <taxon>Chelicerata</taxon>
        <taxon>Arachnida</taxon>
        <taxon>Araneae</taxon>
        <taxon>Araneomorphae</taxon>
        <taxon>Entelegynae</taxon>
        <taxon>Araneoidea</taxon>
        <taxon>Araneidae</taxon>
        <taxon>Argiope</taxon>
    </lineage>
</organism>
<proteinExistence type="predicted"/>
<sequence length="115" mass="13535">MDKLWSLKSKLKLQLSTHQSEQQHAKKRVGQSVEFAVLKHTPEFFYPEASIIPKKNFTLYLSGSSPFRRNDTENHRFEYGIREILYRLGRARIVSEASTYHCYKLQLVSCYYASN</sequence>
<dbReference type="Proteomes" id="UP000807504">
    <property type="component" value="Unassembled WGS sequence"/>
</dbReference>
<comment type="caution">
    <text evidence="1">The sequence shown here is derived from an EMBL/GenBank/DDBJ whole genome shotgun (WGS) entry which is preliminary data.</text>
</comment>